<accession>A0ABU6G165</accession>
<sequence>MEKRLLAYRIYPEPHGTNYEYSDLLRIEKIEEIFDYCQIGEAIISKEGWKLLIEEHGYQTLYEINEKSGWFECGNLEEFISEIEAQIDSS</sequence>
<organism evidence="1 2">
    <name type="scientific">Paenibacillus alba</name>
    <dbReference type="NCBI Taxonomy" id="1197127"/>
    <lineage>
        <taxon>Bacteria</taxon>
        <taxon>Bacillati</taxon>
        <taxon>Bacillota</taxon>
        <taxon>Bacilli</taxon>
        <taxon>Bacillales</taxon>
        <taxon>Paenibacillaceae</taxon>
        <taxon>Paenibacillus</taxon>
    </lineage>
</organism>
<keyword evidence="2" id="KW-1185">Reference proteome</keyword>
<evidence type="ECO:0000313" key="1">
    <source>
        <dbReference type="EMBL" id="MEC0227914.1"/>
    </source>
</evidence>
<evidence type="ECO:0000313" key="2">
    <source>
        <dbReference type="Proteomes" id="UP001338137"/>
    </source>
</evidence>
<name>A0ABU6G165_9BACL</name>
<dbReference type="Proteomes" id="UP001338137">
    <property type="component" value="Unassembled WGS sequence"/>
</dbReference>
<protein>
    <submittedName>
        <fullName evidence="1">Uncharacterized protein</fullName>
    </submittedName>
</protein>
<gene>
    <name evidence="1" type="ORF">P4I72_12330</name>
</gene>
<dbReference type="EMBL" id="JARLKY010000026">
    <property type="protein sequence ID" value="MEC0227914.1"/>
    <property type="molecule type" value="Genomic_DNA"/>
</dbReference>
<dbReference type="RefSeq" id="WP_173227754.1">
    <property type="nucleotide sequence ID" value="NZ_JABMKZ010000062.1"/>
</dbReference>
<proteinExistence type="predicted"/>
<reference evidence="1 2" key="1">
    <citation type="submission" date="2023-03" db="EMBL/GenBank/DDBJ databases">
        <title>Bacillus Genome Sequencing.</title>
        <authorList>
            <person name="Dunlap C."/>
        </authorList>
    </citation>
    <scope>NUCLEOTIDE SEQUENCE [LARGE SCALE GENOMIC DNA]</scope>
    <source>
        <strain evidence="1 2">BD-533</strain>
    </source>
</reference>
<comment type="caution">
    <text evidence="1">The sequence shown here is derived from an EMBL/GenBank/DDBJ whole genome shotgun (WGS) entry which is preliminary data.</text>
</comment>